<evidence type="ECO:0000313" key="1">
    <source>
        <dbReference type="EMBL" id="KAJ8034824.1"/>
    </source>
</evidence>
<dbReference type="InterPro" id="IPR012340">
    <property type="entry name" value="NA-bd_OB-fold"/>
</dbReference>
<name>A0A9Q1BYD5_HOLLE</name>
<dbReference type="GO" id="GO:1990879">
    <property type="term" value="C:CST complex"/>
    <property type="evidence" value="ECO:0007669"/>
    <property type="project" value="InterPro"/>
</dbReference>
<dbReference type="OrthoDB" id="342190at2759"/>
<reference evidence="1" key="1">
    <citation type="submission" date="2021-10" db="EMBL/GenBank/DDBJ databases">
        <title>Tropical sea cucumber genome reveals ecological adaptation and Cuvierian tubules defense mechanism.</title>
        <authorList>
            <person name="Chen T."/>
        </authorList>
    </citation>
    <scope>NUCLEOTIDE SEQUENCE</scope>
    <source>
        <strain evidence="1">Nanhai2018</strain>
        <tissue evidence="1">Muscle</tissue>
    </source>
</reference>
<dbReference type="AlphaFoldDB" id="A0A9Q1BYD5"/>
<gene>
    <name evidence="1" type="ORF">HOLleu_21826</name>
</gene>
<proteinExistence type="predicted"/>
<dbReference type="EMBL" id="JAIZAY010000010">
    <property type="protein sequence ID" value="KAJ8034824.1"/>
    <property type="molecule type" value="Genomic_DNA"/>
</dbReference>
<dbReference type="Pfam" id="PF15490">
    <property type="entry name" value="Ten1_2"/>
    <property type="match status" value="1"/>
</dbReference>
<evidence type="ECO:0000313" key="2">
    <source>
        <dbReference type="Proteomes" id="UP001152320"/>
    </source>
</evidence>
<keyword evidence="2" id="KW-1185">Reference proteome</keyword>
<sequence>MAWGLPESAVVCHLGDILKTKLNEKRVRTIGRLVDQNIHDQTVLLTSPIKGCESDQLTVSVKLVYPFQASIGSLYEVIGEVIKSTEGTSLRAHSWRCMDGLDIFMFYQVVQRRRDYFQSRSLKDSQADKIT</sequence>
<accession>A0A9Q1BYD5</accession>
<dbReference type="Gene3D" id="2.40.50.140">
    <property type="entry name" value="Nucleic acid-binding proteins"/>
    <property type="match status" value="1"/>
</dbReference>
<protein>
    <submittedName>
        <fullName evidence="1">CST complex subunit TEN1</fullName>
    </submittedName>
</protein>
<organism evidence="1 2">
    <name type="scientific">Holothuria leucospilota</name>
    <name type="common">Black long sea cucumber</name>
    <name type="synonym">Mertensiothuria leucospilota</name>
    <dbReference type="NCBI Taxonomy" id="206669"/>
    <lineage>
        <taxon>Eukaryota</taxon>
        <taxon>Metazoa</taxon>
        <taxon>Echinodermata</taxon>
        <taxon>Eleutherozoa</taxon>
        <taxon>Echinozoa</taxon>
        <taxon>Holothuroidea</taxon>
        <taxon>Aspidochirotacea</taxon>
        <taxon>Aspidochirotida</taxon>
        <taxon>Holothuriidae</taxon>
        <taxon>Holothuria</taxon>
    </lineage>
</organism>
<comment type="caution">
    <text evidence="1">The sequence shown here is derived from an EMBL/GenBank/DDBJ whole genome shotgun (WGS) entry which is preliminary data.</text>
</comment>
<dbReference type="GO" id="GO:0003697">
    <property type="term" value="F:single-stranded DNA binding"/>
    <property type="evidence" value="ECO:0007669"/>
    <property type="project" value="InterPro"/>
</dbReference>
<dbReference type="Proteomes" id="UP001152320">
    <property type="component" value="Chromosome 10"/>
</dbReference>
<dbReference type="InterPro" id="IPR029146">
    <property type="entry name" value="Ten1_animal_plant"/>
</dbReference>